<evidence type="ECO:0000313" key="1">
    <source>
        <dbReference type="EMBL" id="DAE32318.1"/>
    </source>
</evidence>
<reference evidence="1" key="1">
    <citation type="journal article" date="2021" name="Proc. Natl. Acad. Sci. U.S.A.">
        <title>A Catalog of Tens of Thousands of Viruses from Human Metagenomes Reveals Hidden Associations with Chronic Diseases.</title>
        <authorList>
            <person name="Tisza M.J."/>
            <person name="Buck C.B."/>
        </authorList>
    </citation>
    <scope>NUCLEOTIDE SEQUENCE</scope>
    <source>
        <strain evidence="1">CtviY17</strain>
    </source>
</reference>
<protein>
    <submittedName>
        <fullName evidence="1">Uncharacterized protein</fullName>
    </submittedName>
</protein>
<dbReference type="EMBL" id="BK059120">
    <property type="protein sequence ID" value="DAE32318.1"/>
    <property type="molecule type" value="Genomic_DNA"/>
</dbReference>
<sequence length="221" mass="25487">MTLDKEDIYDIAKAVVKVIEDKDMMKSEENDSSNDVNDIVRFTEVNSKVEVGRLKPGSVFKIADREWILLEHREKSNGCFIITKDFMDVAPEFDVSTNNWRYSNLRLNLQNTLTSEIEDYFCDESKIMLTERNLMALDGTTYGTLFEKISLLTLDEYRLYRDYIAHITGCHWLLTPDSTSNYMVCYVDTDGTINVDYNGDKNYVCPVCTLKSNALVEKVKS</sequence>
<name>A0A8S5RLS6_9VIRU</name>
<organism evidence="1">
    <name type="scientific">virus sp. ctviY17</name>
    <dbReference type="NCBI Taxonomy" id="2825828"/>
    <lineage>
        <taxon>Viruses</taxon>
    </lineage>
</organism>
<accession>A0A8S5RLS6</accession>
<proteinExistence type="predicted"/>